<feature type="transmembrane region" description="Helical" evidence="7">
    <location>
        <begin position="102"/>
        <end position="121"/>
    </location>
</feature>
<evidence type="ECO:0000256" key="3">
    <source>
        <dbReference type="ARBA" id="ARBA00022475"/>
    </source>
</evidence>
<evidence type="ECO:0000256" key="6">
    <source>
        <dbReference type="ARBA" id="ARBA00023136"/>
    </source>
</evidence>
<sequence>MHTVNLLTNIVESHAVLAYIIIFFGLIFEGEFILISTGILAHLGAFNFWFALLFVLLGGLAKTVIGYSLGKYLYTKYNHNRFFKYVEKRVNHYMPHFKTKPFWSIFISKFIIGANHLVILFSGFERINYKKFLKAEIISTLIWAPLLLSIGYIFSHTALYITNEIWRFSMIVLVLIAIFIIFDKLVGWLYEIFEEFYHDHSHPL</sequence>
<comment type="similarity">
    <text evidence="2 7">Belongs to the DedA family.</text>
</comment>
<evidence type="ECO:0000313" key="10">
    <source>
        <dbReference type="Proteomes" id="UP000177370"/>
    </source>
</evidence>
<protein>
    <recommendedName>
        <fullName evidence="8">VTT domain-containing protein</fullName>
    </recommendedName>
</protein>
<reference evidence="9 10" key="1">
    <citation type="journal article" date="2016" name="Nat. Commun.">
        <title>Thousands of microbial genomes shed light on interconnected biogeochemical processes in an aquifer system.</title>
        <authorList>
            <person name="Anantharaman K."/>
            <person name="Brown C.T."/>
            <person name="Hug L.A."/>
            <person name="Sharon I."/>
            <person name="Castelle C.J."/>
            <person name="Probst A.J."/>
            <person name="Thomas B.C."/>
            <person name="Singh A."/>
            <person name="Wilkins M.J."/>
            <person name="Karaoz U."/>
            <person name="Brodie E.L."/>
            <person name="Williams K.H."/>
            <person name="Hubbard S.S."/>
            <person name="Banfield J.F."/>
        </authorList>
    </citation>
    <scope>NUCLEOTIDE SEQUENCE [LARGE SCALE GENOMIC DNA]</scope>
</reference>
<dbReference type="PANTHER" id="PTHR30353:SF15">
    <property type="entry name" value="INNER MEMBRANE PROTEIN YABI"/>
    <property type="match status" value="1"/>
</dbReference>
<feature type="transmembrane region" description="Helical" evidence="7">
    <location>
        <begin position="48"/>
        <end position="69"/>
    </location>
</feature>
<dbReference type="EMBL" id="MFTP01000016">
    <property type="protein sequence ID" value="OGI65611.1"/>
    <property type="molecule type" value="Genomic_DNA"/>
</dbReference>
<evidence type="ECO:0000313" key="9">
    <source>
        <dbReference type="EMBL" id="OGI65611.1"/>
    </source>
</evidence>
<organism evidence="9 10">
    <name type="scientific">Candidatus Nomurabacteria bacterium RIFCSPHIGHO2_01_FULL_40_24b</name>
    <dbReference type="NCBI Taxonomy" id="1801739"/>
    <lineage>
        <taxon>Bacteria</taxon>
        <taxon>Candidatus Nomuraibacteriota</taxon>
    </lineage>
</organism>
<dbReference type="InterPro" id="IPR032816">
    <property type="entry name" value="VTT_dom"/>
</dbReference>
<dbReference type="PANTHER" id="PTHR30353">
    <property type="entry name" value="INNER MEMBRANE PROTEIN DEDA-RELATED"/>
    <property type="match status" value="1"/>
</dbReference>
<dbReference type="GO" id="GO:0005886">
    <property type="term" value="C:plasma membrane"/>
    <property type="evidence" value="ECO:0007669"/>
    <property type="project" value="UniProtKB-SubCell"/>
</dbReference>
<gene>
    <name evidence="9" type="ORF">A2647_01780</name>
</gene>
<dbReference type="Proteomes" id="UP000177370">
    <property type="component" value="Unassembled WGS sequence"/>
</dbReference>
<comment type="subcellular location">
    <subcellularLocation>
        <location evidence="1 7">Cell membrane</location>
        <topology evidence="1 7">Multi-pass membrane protein</topology>
    </subcellularLocation>
</comment>
<evidence type="ECO:0000256" key="4">
    <source>
        <dbReference type="ARBA" id="ARBA00022692"/>
    </source>
</evidence>
<keyword evidence="5 7" id="KW-1133">Transmembrane helix</keyword>
<keyword evidence="6 7" id="KW-0472">Membrane</keyword>
<feature type="transmembrane region" description="Helical" evidence="7">
    <location>
        <begin position="16"/>
        <end position="41"/>
    </location>
</feature>
<accession>A0A1F6V7A3</accession>
<feature type="transmembrane region" description="Helical" evidence="7">
    <location>
        <begin position="133"/>
        <end position="153"/>
    </location>
</feature>
<comment type="caution">
    <text evidence="9">The sequence shown here is derived from an EMBL/GenBank/DDBJ whole genome shotgun (WGS) entry which is preliminary data.</text>
</comment>
<dbReference type="InterPro" id="IPR032818">
    <property type="entry name" value="DedA-like"/>
</dbReference>
<evidence type="ECO:0000256" key="5">
    <source>
        <dbReference type="ARBA" id="ARBA00022989"/>
    </source>
</evidence>
<evidence type="ECO:0000256" key="2">
    <source>
        <dbReference type="ARBA" id="ARBA00010792"/>
    </source>
</evidence>
<proteinExistence type="inferred from homology"/>
<feature type="transmembrane region" description="Helical" evidence="7">
    <location>
        <begin position="165"/>
        <end position="182"/>
    </location>
</feature>
<keyword evidence="4 7" id="KW-0812">Transmembrane</keyword>
<name>A0A1F6V7A3_9BACT</name>
<evidence type="ECO:0000256" key="1">
    <source>
        <dbReference type="ARBA" id="ARBA00004651"/>
    </source>
</evidence>
<dbReference type="Pfam" id="PF09335">
    <property type="entry name" value="VTT_dom"/>
    <property type="match status" value="1"/>
</dbReference>
<feature type="domain" description="VTT" evidence="8">
    <location>
        <begin position="30"/>
        <end position="152"/>
    </location>
</feature>
<evidence type="ECO:0000256" key="7">
    <source>
        <dbReference type="RuleBase" id="RU367016"/>
    </source>
</evidence>
<keyword evidence="3 7" id="KW-1003">Cell membrane</keyword>
<dbReference type="AlphaFoldDB" id="A0A1F6V7A3"/>
<evidence type="ECO:0000259" key="8">
    <source>
        <dbReference type="Pfam" id="PF09335"/>
    </source>
</evidence>